<dbReference type="SUPFAM" id="SSF46785">
    <property type="entry name" value="Winged helix' DNA-binding domain"/>
    <property type="match status" value="1"/>
</dbReference>
<evidence type="ECO:0000259" key="1">
    <source>
        <dbReference type="Pfam" id="PF01726"/>
    </source>
</evidence>
<dbReference type="Pfam" id="PF01726">
    <property type="entry name" value="LexA_DNA_bind"/>
    <property type="match status" value="1"/>
</dbReference>
<evidence type="ECO:0000313" key="2">
    <source>
        <dbReference type="EMBL" id="KKN79773.1"/>
    </source>
</evidence>
<dbReference type="InterPro" id="IPR036390">
    <property type="entry name" value="WH_DNA-bd_sf"/>
</dbReference>
<organism evidence="2">
    <name type="scientific">marine sediment metagenome</name>
    <dbReference type="NCBI Taxonomy" id="412755"/>
    <lineage>
        <taxon>unclassified sequences</taxon>
        <taxon>metagenomes</taxon>
        <taxon>ecological metagenomes</taxon>
    </lineage>
</organism>
<proteinExistence type="predicted"/>
<dbReference type="GO" id="GO:0006508">
    <property type="term" value="P:proteolysis"/>
    <property type="evidence" value="ECO:0007669"/>
    <property type="project" value="InterPro"/>
</dbReference>
<protein>
    <recommendedName>
        <fullName evidence="1">LexA repressor DNA-binding domain-containing protein</fullName>
    </recommendedName>
</protein>
<dbReference type="InterPro" id="IPR036388">
    <property type="entry name" value="WH-like_DNA-bd_sf"/>
</dbReference>
<dbReference type="AlphaFoldDB" id="A0A0F9WMG1"/>
<reference evidence="2" key="1">
    <citation type="journal article" date="2015" name="Nature">
        <title>Complex archaea that bridge the gap between prokaryotes and eukaryotes.</title>
        <authorList>
            <person name="Spang A."/>
            <person name="Saw J.H."/>
            <person name="Jorgensen S.L."/>
            <person name="Zaremba-Niedzwiedzka K."/>
            <person name="Martijn J."/>
            <person name="Lind A.E."/>
            <person name="van Eijk R."/>
            <person name="Schleper C."/>
            <person name="Guy L."/>
            <person name="Ettema T.J."/>
        </authorList>
    </citation>
    <scope>NUCLEOTIDE SEQUENCE</scope>
</reference>
<comment type="caution">
    <text evidence="2">The sequence shown here is derived from an EMBL/GenBank/DDBJ whole genome shotgun (WGS) entry which is preliminary data.</text>
</comment>
<dbReference type="GO" id="GO:0004252">
    <property type="term" value="F:serine-type endopeptidase activity"/>
    <property type="evidence" value="ECO:0007669"/>
    <property type="project" value="InterPro"/>
</dbReference>
<sequence>MTSANLTDRQSEIVAYVRQFAEVHGKQPTVREIAAWVGVAPPNAWKHVKRLEALGMLSRTPGVARSIRVTDVTL</sequence>
<dbReference type="EMBL" id="LAZR01000242">
    <property type="protein sequence ID" value="KKN79773.1"/>
    <property type="molecule type" value="Genomic_DNA"/>
</dbReference>
<name>A0A0F9WMG1_9ZZZZ</name>
<dbReference type="Gene3D" id="1.10.10.10">
    <property type="entry name" value="Winged helix-like DNA-binding domain superfamily/Winged helix DNA-binding domain"/>
    <property type="match status" value="1"/>
</dbReference>
<dbReference type="InterPro" id="IPR006199">
    <property type="entry name" value="LexA_DNA-bd_dom"/>
</dbReference>
<feature type="domain" description="LexA repressor DNA-binding" evidence="1">
    <location>
        <begin position="5"/>
        <end position="65"/>
    </location>
</feature>
<gene>
    <name evidence="2" type="ORF">LCGC14_0336280</name>
</gene>
<accession>A0A0F9WMG1</accession>